<dbReference type="AlphaFoldDB" id="A0A4V1L621"/>
<feature type="chain" id="PRO_5020568200" evidence="2">
    <location>
        <begin position="21"/>
        <end position="127"/>
    </location>
</feature>
<gene>
    <name evidence="3" type="ORF">GRAN_1054</name>
</gene>
<reference evidence="4" key="2">
    <citation type="submission" date="2019-02" db="EMBL/GenBank/DDBJ databases">
        <title>Granulicella sibirica sp. nov., a psychrotolerant acidobacterium isolated from an organic soil layer in forested tundra, West Siberia.</title>
        <authorList>
            <person name="Oshkin I.Y."/>
            <person name="Kulichevskaya I.S."/>
            <person name="Rijpstra W.I.C."/>
            <person name="Sinninghe Damste J.S."/>
            <person name="Rakitin A.L."/>
            <person name="Ravin N.V."/>
            <person name="Dedysh S.N."/>
        </authorList>
    </citation>
    <scope>NUCLEOTIDE SEQUENCE [LARGE SCALE GENOMIC DNA]</scope>
    <source>
        <strain evidence="4">AF10</strain>
    </source>
</reference>
<dbReference type="Proteomes" id="UP000289437">
    <property type="component" value="Unassembled WGS sequence"/>
</dbReference>
<name>A0A4V1L621_9BACT</name>
<keyword evidence="4" id="KW-1185">Reference proteome</keyword>
<evidence type="ECO:0000256" key="2">
    <source>
        <dbReference type="SAM" id="SignalP"/>
    </source>
</evidence>
<evidence type="ECO:0000313" key="4">
    <source>
        <dbReference type="Proteomes" id="UP000289437"/>
    </source>
</evidence>
<comment type="caution">
    <text evidence="3">The sequence shown here is derived from an EMBL/GenBank/DDBJ whole genome shotgun (WGS) entry which is preliminary data.</text>
</comment>
<keyword evidence="2" id="KW-0732">Signal</keyword>
<dbReference type="OrthoDB" id="123458at2"/>
<protein>
    <submittedName>
        <fullName evidence="3">Uncharacterized protein</fullName>
    </submittedName>
</protein>
<accession>A0A4V1L621</accession>
<reference evidence="3 4" key="1">
    <citation type="submission" date="2018-11" db="EMBL/GenBank/DDBJ databases">
        <authorList>
            <person name="Mardanov A.V."/>
            <person name="Ravin N.V."/>
            <person name="Dedysh S.N."/>
        </authorList>
    </citation>
    <scope>NUCLEOTIDE SEQUENCE [LARGE SCALE GENOMIC DNA]</scope>
    <source>
        <strain evidence="3 4">AF10</strain>
    </source>
</reference>
<evidence type="ECO:0000256" key="1">
    <source>
        <dbReference type="SAM" id="MobiDB-lite"/>
    </source>
</evidence>
<dbReference type="PROSITE" id="PS51257">
    <property type="entry name" value="PROKAR_LIPOPROTEIN"/>
    <property type="match status" value="1"/>
</dbReference>
<dbReference type="EMBL" id="RDSM01000001">
    <property type="protein sequence ID" value="RXH57744.1"/>
    <property type="molecule type" value="Genomic_DNA"/>
</dbReference>
<organism evidence="3 4">
    <name type="scientific">Granulicella sibirica</name>
    <dbReference type="NCBI Taxonomy" id="2479048"/>
    <lineage>
        <taxon>Bacteria</taxon>
        <taxon>Pseudomonadati</taxon>
        <taxon>Acidobacteriota</taxon>
        <taxon>Terriglobia</taxon>
        <taxon>Terriglobales</taxon>
        <taxon>Acidobacteriaceae</taxon>
        <taxon>Granulicella</taxon>
    </lineage>
</organism>
<evidence type="ECO:0000313" key="3">
    <source>
        <dbReference type="EMBL" id="RXH57744.1"/>
    </source>
</evidence>
<feature type="region of interest" description="Disordered" evidence="1">
    <location>
        <begin position="107"/>
        <end position="127"/>
    </location>
</feature>
<sequence>MKRSIHVAAPLLALAASAMIAGCRKPEMRRCVDEHNVVVADALCAAQENLQQQNHGGGGGVVFLPYRYYYGGYGGFGLGSSVGGGGFTAAPGRSYVNSSGVRSGTARGGFGGSFSEGGAHGGGGSGE</sequence>
<dbReference type="RefSeq" id="WP_128911864.1">
    <property type="nucleotide sequence ID" value="NZ_RDSM01000001.1"/>
</dbReference>
<proteinExistence type="predicted"/>
<feature type="signal peptide" evidence="2">
    <location>
        <begin position="1"/>
        <end position="20"/>
    </location>
</feature>